<dbReference type="Proteomes" id="UP000887320">
    <property type="component" value="Unassembled WGS sequence"/>
</dbReference>
<protein>
    <submittedName>
        <fullName evidence="2">Uncharacterized protein</fullName>
    </submittedName>
</protein>
<accession>A0A6A1RRC2</accession>
<name>A0A6A1RRC2_ACIGI</name>
<evidence type="ECO:0000313" key="2">
    <source>
        <dbReference type="EMBL" id="MCF0266161.1"/>
    </source>
</evidence>
<organism evidence="2 3">
    <name type="scientific">Acinetobacter guillouiae</name>
    <name type="common">Acinetobacter genomosp. 11</name>
    <dbReference type="NCBI Taxonomy" id="106649"/>
    <lineage>
        <taxon>Bacteria</taxon>
        <taxon>Pseudomonadati</taxon>
        <taxon>Pseudomonadota</taxon>
        <taxon>Gammaproteobacteria</taxon>
        <taxon>Moraxellales</taxon>
        <taxon>Moraxellaceae</taxon>
        <taxon>Acinetobacter</taxon>
    </lineage>
</organism>
<reference evidence="2" key="1">
    <citation type="submission" date="2021-07" db="EMBL/GenBank/DDBJ databases">
        <authorList>
            <person name="Fernandez M."/>
            <person name="Pereira P."/>
            <person name="Torres Tejerizo G.A."/>
            <person name="Gonzalez P."/>
            <person name="Agostini E."/>
        </authorList>
    </citation>
    <scope>NUCLEOTIDE SEQUENCE</scope>
    <source>
        <strain evidence="2">SFC 500-1A</strain>
    </source>
</reference>
<feature type="signal peptide" evidence="1">
    <location>
        <begin position="1"/>
        <end position="23"/>
    </location>
</feature>
<dbReference type="AlphaFoldDB" id="A0A6A1RRC2"/>
<feature type="chain" id="PRO_5041132513" evidence="1">
    <location>
        <begin position="24"/>
        <end position="156"/>
    </location>
</feature>
<sequence length="156" mass="18429">MKFKIIPLFAMSMYMLISQSSYATELDDYLIQKNLIGQDYKIIDQQNLDDVLTALSEEDSRVLPVQVDQNTVIEKIHMYHDHVDLQGLITSKDFNQFSNSMGKEKTQQLLMEGMLENCHLLFENEFQRQNPYYVKIKLMSEQKAYELKLKNEQCKF</sequence>
<dbReference type="RefSeq" id="WP_004720706.1">
    <property type="nucleotide sequence ID" value="NZ_BBRY01000010.1"/>
</dbReference>
<evidence type="ECO:0000256" key="1">
    <source>
        <dbReference type="SAM" id="SignalP"/>
    </source>
</evidence>
<comment type="caution">
    <text evidence="2">The sequence shown here is derived from an EMBL/GenBank/DDBJ whole genome shotgun (WGS) entry which is preliminary data.</text>
</comment>
<gene>
    <name evidence="2" type="ORF">KW868_17060</name>
</gene>
<keyword evidence="1" id="KW-0732">Signal</keyword>
<evidence type="ECO:0000313" key="3">
    <source>
        <dbReference type="Proteomes" id="UP000887320"/>
    </source>
</evidence>
<dbReference type="EMBL" id="JAHWXT010000006">
    <property type="protein sequence ID" value="MCF0266161.1"/>
    <property type="molecule type" value="Genomic_DNA"/>
</dbReference>
<proteinExistence type="predicted"/>